<sequence length="485" mass="54407">MYKREWGTLLPIFDRTIKPFSPHKSIVRNHSFVTEVNAKTGYLYVLNADGDEIYEYRPNEINPKLIYKIPAGEKGGSVIENIKFDSENNIIFTGRTNNENFATPGVYGERIMIGMFARPSFISKINLEGKLIWFSYFHDIALNEGHLTIDKNNNIYVLNKRNKNSITSPSFFQTKGDTNSTIKYQDAISKLDANGKHIWSTFYTKDFSIIKSIVAGTNGLYIYGDHMNASAGSDYFGTANTHQKTIVRNGNISGAISSVFLSKFNFDGTRLWSTYFGEQNSNVPFGSVLKNNNALTVIGDEAYILTSFKVGFKLNRNKNLITDNAFLKEPNSTAGPKTVSKFSQDGQRIWTSFVHGGEHLFGNENGLFISSTNNNVSSQDHLPTTVNSYQTKHGGGNTDVYSSIISLDGSKLEYASFYGFEGTDSGINLPTKNGFYIIGNTNLNLKPKSDFATKKSSTKEYYKNGDYYIGDFLSYFKLNKKKNDR</sequence>
<reference evidence="1 2" key="1">
    <citation type="submission" date="2018-11" db="EMBL/GenBank/DDBJ databases">
        <title>Flavobacterium sp. nov., YIM 102796 draft genome.</title>
        <authorList>
            <person name="Li G."/>
            <person name="Jiang Y."/>
        </authorList>
    </citation>
    <scope>NUCLEOTIDE SEQUENCE [LARGE SCALE GENOMIC DNA]</scope>
    <source>
        <strain evidence="1 2">YIM 102796</strain>
    </source>
</reference>
<dbReference type="SUPFAM" id="SSF101898">
    <property type="entry name" value="NHL repeat"/>
    <property type="match status" value="1"/>
</dbReference>
<dbReference type="PANTHER" id="PTHR35580">
    <property type="entry name" value="CELL SURFACE GLYCOPROTEIN (S-LAYER PROTEIN)-LIKE PROTEIN"/>
    <property type="match status" value="1"/>
</dbReference>
<dbReference type="Proteomes" id="UP000268372">
    <property type="component" value="Unassembled WGS sequence"/>
</dbReference>
<dbReference type="PANTHER" id="PTHR35580:SF1">
    <property type="entry name" value="PHYTASE-LIKE DOMAIN-CONTAINING PROTEIN"/>
    <property type="match status" value="1"/>
</dbReference>
<protein>
    <submittedName>
        <fullName evidence="1">Uncharacterized protein</fullName>
    </submittedName>
</protein>
<keyword evidence="2" id="KW-1185">Reference proteome</keyword>
<comment type="caution">
    <text evidence="1">The sequence shown here is derived from an EMBL/GenBank/DDBJ whole genome shotgun (WGS) entry which is preliminary data.</text>
</comment>
<name>A0A3P1B0R3_9FLAO</name>
<organism evidence="1 2">
    <name type="scientific">Paenimyroides viscosum</name>
    <dbReference type="NCBI Taxonomy" id="2488729"/>
    <lineage>
        <taxon>Bacteria</taxon>
        <taxon>Pseudomonadati</taxon>
        <taxon>Bacteroidota</taxon>
        <taxon>Flavobacteriia</taxon>
        <taxon>Flavobacteriales</taxon>
        <taxon>Flavobacteriaceae</taxon>
        <taxon>Paenimyroides</taxon>
    </lineage>
</organism>
<dbReference type="OrthoDB" id="1652165at2"/>
<dbReference type="EMBL" id="RQTJ01000018">
    <property type="protein sequence ID" value="RRA93992.1"/>
    <property type="molecule type" value="Genomic_DNA"/>
</dbReference>
<proteinExistence type="predicted"/>
<dbReference type="InterPro" id="IPR052918">
    <property type="entry name" value="Motility_Chemotaxis_Reg"/>
</dbReference>
<gene>
    <name evidence="1" type="ORF">EG242_09425</name>
</gene>
<dbReference type="RefSeq" id="WP_124899645.1">
    <property type="nucleotide sequence ID" value="NZ_RQTJ01000018.1"/>
</dbReference>
<evidence type="ECO:0000313" key="1">
    <source>
        <dbReference type="EMBL" id="RRA93992.1"/>
    </source>
</evidence>
<dbReference type="AlphaFoldDB" id="A0A3P1B0R3"/>
<evidence type="ECO:0000313" key="2">
    <source>
        <dbReference type="Proteomes" id="UP000268372"/>
    </source>
</evidence>
<accession>A0A3P1B0R3</accession>